<reference evidence="1" key="1">
    <citation type="submission" date="2019-07" db="EMBL/GenBank/DDBJ databases">
        <authorList>
            <person name="De-Chao Zhang Q."/>
        </authorList>
    </citation>
    <scope>NUCLEOTIDE SEQUENCE</scope>
    <source>
        <strain evidence="1">TP-CH-4</strain>
    </source>
</reference>
<evidence type="ECO:0000313" key="2">
    <source>
        <dbReference type="Proteomes" id="UP000707206"/>
    </source>
</evidence>
<evidence type="ECO:0000313" key="1">
    <source>
        <dbReference type="EMBL" id="NHF60876.1"/>
    </source>
</evidence>
<organism evidence="1 2">
    <name type="scientific">Pelagihabitans pacificus</name>
    <dbReference type="NCBI Taxonomy" id="2696054"/>
    <lineage>
        <taxon>Bacteria</taxon>
        <taxon>Pseudomonadati</taxon>
        <taxon>Bacteroidota</taxon>
        <taxon>Flavobacteriia</taxon>
        <taxon>Flavobacteriales</taxon>
        <taxon>Flavobacteriaceae</taxon>
        <taxon>Pelagihabitans</taxon>
    </lineage>
</organism>
<gene>
    <name evidence="1" type="ORF">FK220_016095</name>
</gene>
<proteinExistence type="predicted"/>
<comment type="caution">
    <text evidence="1">The sequence shown here is derived from an EMBL/GenBank/DDBJ whole genome shotgun (WGS) entry which is preliminary data.</text>
</comment>
<dbReference type="Proteomes" id="UP000707206">
    <property type="component" value="Unassembled WGS sequence"/>
</dbReference>
<protein>
    <submittedName>
        <fullName evidence="1">Uncharacterized protein</fullName>
    </submittedName>
</protein>
<reference evidence="1" key="2">
    <citation type="submission" date="2020-03" db="EMBL/GenBank/DDBJ databases">
        <title>Flavobacteriaceae bacterium strain TP-CH-4, a member of the family Flavobacteriaceae isolated from a deep-sea seamount.</title>
        <authorList>
            <person name="Zhang D.-C."/>
        </authorList>
    </citation>
    <scope>NUCLEOTIDE SEQUENCE</scope>
    <source>
        <strain evidence="1">TP-CH-4</strain>
    </source>
</reference>
<sequence length="116" mass="13449">MDDKYRYKLRPGYGSEKLLLEFDAVETPEYFLLELVNMLSLCGFEQMGTIDLWMNDEILIGMRSTNGTITLSLNIWGMIFIVGNHNQQDILRIDELLALSQAFEKQEVDFSAYRIS</sequence>
<dbReference type="RefSeq" id="WP_152575372.1">
    <property type="nucleotide sequence ID" value="NZ_VIKU02000005.1"/>
</dbReference>
<accession>A0A967AUZ4</accession>
<keyword evidence="2" id="KW-1185">Reference proteome</keyword>
<dbReference type="AlphaFoldDB" id="A0A967AUZ4"/>
<dbReference type="EMBL" id="VIKU02000005">
    <property type="protein sequence ID" value="NHF60876.1"/>
    <property type="molecule type" value="Genomic_DNA"/>
</dbReference>
<name>A0A967AUZ4_9FLAO</name>